<accession>A0AAV4UWU1</accession>
<gene>
    <name evidence="2" type="ORF">CEXT_425301</name>
</gene>
<evidence type="ECO:0000313" key="2">
    <source>
        <dbReference type="EMBL" id="GIY62542.1"/>
    </source>
</evidence>
<name>A0AAV4UWU1_CAEEX</name>
<keyword evidence="3" id="KW-1185">Reference proteome</keyword>
<sequence length="114" mass="13671">MEWHIRLSCCCCPLKRPPNPFFPHGPLTLFLFYLRTFSLFVSVTQFGAFHSRNVRDKLVRVGVYQIRSTYPSSMSLERKIVRSPYVCRPTTFVFVFKKKFRLFTRFFFPRINCD</sequence>
<evidence type="ECO:0000313" key="3">
    <source>
        <dbReference type="Proteomes" id="UP001054945"/>
    </source>
</evidence>
<comment type="caution">
    <text evidence="2">The sequence shown here is derived from an EMBL/GenBank/DDBJ whole genome shotgun (WGS) entry which is preliminary data.</text>
</comment>
<keyword evidence="1" id="KW-1133">Transmembrane helix</keyword>
<dbReference type="AlphaFoldDB" id="A0AAV4UWU1"/>
<organism evidence="2 3">
    <name type="scientific">Caerostris extrusa</name>
    <name type="common">Bark spider</name>
    <name type="synonym">Caerostris bankana</name>
    <dbReference type="NCBI Taxonomy" id="172846"/>
    <lineage>
        <taxon>Eukaryota</taxon>
        <taxon>Metazoa</taxon>
        <taxon>Ecdysozoa</taxon>
        <taxon>Arthropoda</taxon>
        <taxon>Chelicerata</taxon>
        <taxon>Arachnida</taxon>
        <taxon>Araneae</taxon>
        <taxon>Araneomorphae</taxon>
        <taxon>Entelegynae</taxon>
        <taxon>Araneoidea</taxon>
        <taxon>Araneidae</taxon>
        <taxon>Caerostris</taxon>
    </lineage>
</organism>
<keyword evidence="1" id="KW-0472">Membrane</keyword>
<evidence type="ECO:0008006" key="4">
    <source>
        <dbReference type="Google" id="ProtNLM"/>
    </source>
</evidence>
<reference evidence="2 3" key="1">
    <citation type="submission" date="2021-06" db="EMBL/GenBank/DDBJ databases">
        <title>Caerostris extrusa draft genome.</title>
        <authorList>
            <person name="Kono N."/>
            <person name="Arakawa K."/>
        </authorList>
    </citation>
    <scope>NUCLEOTIDE SEQUENCE [LARGE SCALE GENOMIC DNA]</scope>
</reference>
<dbReference type="Proteomes" id="UP001054945">
    <property type="component" value="Unassembled WGS sequence"/>
</dbReference>
<proteinExistence type="predicted"/>
<dbReference type="EMBL" id="BPLR01013632">
    <property type="protein sequence ID" value="GIY62542.1"/>
    <property type="molecule type" value="Genomic_DNA"/>
</dbReference>
<feature type="transmembrane region" description="Helical" evidence="1">
    <location>
        <begin position="27"/>
        <end position="49"/>
    </location>
</feature>
<protein>
    <recommendedName>
        <fullName evidence="4">Secreted protein</fullName>
    </recommendedName>
</protein>
<evidence type="ECO:0000256" key="1">
    <source>
        <dbReference type="SAM" id="Phobius"/>
    </source>
</evidence>
<keyword evidence="1" id="KW-0812">Transmembrane</keyword>